<name>A0A835UD04_VANPL</name>
<gene>
    <name evidence="1" type="ORF">HPP92_024473</name>
</gene>
<comment type="caution">
    <text evidence="1">The sequence shown here is derived from an EMBL/GenBank/DDBJ whole genome shotgun (WGS) entry which is preliminary data.</text>
</comment>
<dbReference type="Proteomes" id="UP000639772">
    <property type="component" value="Chromosome 13"/>
</dbReference>
<dbReference type="AlphaFoldDB" id="A0A835UD04"/>
<organism evidence="1 2">
    <name type="scientific">Vanilla planifolia</name>
    <name type="common">Vanilla</name>
    <dbReference type="NCBI Taxonomy" id="51239"/>
    <lineage>
        <taxon>Eukaryota</taxon>
        <taxon>Viridiplantae</taxon>
        <taxon>Streptophyta</taxon>
        <taxon>Embryophyta</taxon>
        <taxon>Tracheophyta</taxon>
        <taxon>Spermatophyta</taxon>
        <taxon>Magnoliopsida</taxon>
        <taxon>Liliopsida</taxon>
        <taxon>Asparagales</taxon>
        <taxon>Orchidaceae</taxon>
        <taxon>Vanilloideae</taxon>
        <taxon>Vanilleae</taxon>
        <taxon>Vanilla</taxon>
    </lineage>
</organism>
<evidence type="ECO:0000313" key="2">
    <source>
        <dbReference type="Proteomes" id="UP000639772"/>
    </source>
</evidence>
<reference evidence="1 2" key="1">
    <citation type="journal article" date="2020" name="Nat. Food">
        <title>A phased Vanilla planifolia genome enables genetic improvement of flavour and production.</title>
        <authorList>
            <person name="Hasing T."/>
            <person name="Tang H."/>
            <person name="Brym M."/>
            <person name="Khazi F."/>
            <person name="Huang T."/>
            <person name="Chambers A.H."/>
        </authorList>
    </citation>
    <scope>NUCLEOTIDE SEQUENCE [LARGE SCALE GENOMIC DNA]</scope>
    <source>
        <tissue evidence="1">Leaf</tissue>
    </source>
</reference>
<accession>A0A835UD04</accession>
<protein>
    <submittedName>
        <fullName evidence="1">Uncharacterized protein</fullName>
    </submittedName>
</protein>
<sequence>MLIYSSSPIHPRHLSVDGARLFFNAPPALHSRNPSYDRLGRPPPTSSFTGSPVDLRDFNVSFAPRISPSDTGLLPHKGRGTFANSLTAPGLIPAKVSERFHRQEP</sequence>
<proteinExistence type="predicted"/>
<evidence type="ECO:0000313" key="1">
    <source>
        <dbReference type="EMBL" id="KAG0456685.1"/>
    </source>
</evidence>
<dbReference type="EMBL" id="JADCNM010000013">
    <property type="protein sequence ID" value="KAG0456685.1"/>
    <property type="molecule type" value="Genomic_DNA"/>
</dbReference>